<sequence length="333" mass="35770">MQKIQQQSLHKGQVNNNVYKGNVYKSNVYKGNVYKRLSDNFSIALNSPVIWGYISMLLVLFIWSGFALTIRIIDGSALKIADVALIRFLVPAILLSPWLVSHCKTIKKVKLSDTTLILLGGIPFVFLAALGAKSVPVAYVGTILAGTPAFFVAIISYFFLAQALSKKRLFTLSFILVGIFIMIVGESEGMSLDVIIGLCFLFGASFLWSVYIIGLRKIALKPMTITLIISYLSGFIMLLLIGTGMVPSNLGHFSFQQALPFILIQGLGIGVVATICFSYAVSQLGSARSSVLGSLSPAATALLAVPILGESLSVFVCIGVALTVIGVILSSRC</sequence>
<evidence type="ECO:0000256" key="5">
    <source>
        <dbReference type="ARBA" id="ARBA00023136"/>
    </source>
</evidence>
<accession>A0ABU9H9L1</accession>
<feature type="transmembrane region" description="Helical" evidence="6">
    <location>
        <begin position="191"/>
        <end position="213"/>
    </location>
</feature>
<reference evidence="8 9" key="1">
    <citation type="submission" date="2024-02" db="EMBL/GenBank/DDBJ databases">
        <title>Bacteria isolated from the canopy kelp, Nereocystis luetkeana.</title>
        <authorList>
            <person name="Pfister C.A."/>
            <person name="Younker I.T."/>
            <person name="Light S.H."/>
        </authorList>
    </citation>
    <scope>NUCLEOTIDE SEQUENCE [LARGE SCALE GENOMIC DNA]</scope>
    <source>
        <strain evidence="8 9">TI.2.07</strain>
    </source>
</reference>
<gene>
    <name evidence="8" type="ORF">V6255_05360</name>
</gene>
<evidence type="ECO:0000313" key="9">
    <source>
        <dbReference type="Proteomes" id="UP001366060"/>
    </source>
</evidence>
<evidence type="ECO:0000256" key="3">
    <source>
        <dbReference type="ARBA" id="ARBA00022692"/>
    </source>
</evidence>
<feature type="transmembrane region" description="Helical" evidence="6">
    <location>
        <begin position="115"/>
        <end position="132"/>
    </location>
</feature>
<evidence type="ECO:0000256" key="2">
    <source>
        <dbReference type="ARBA" id="ARBA00022475"/>
    </source>
</evidence>
<dbReference type="InterPro" id="IPR000620">
    <property type="entry name" value="EamA_dom"/>
</dbReference>
<feature type="transmembrane region" description="Helical" evidence="6">
    <location>
        <begin position="169"/>
        <end position="185"/>
    </location>
</feature>
<dbReference type="PANTHER" id="PTHR42920:SF5">
    <property type="entry name" value="EAMA DOMAIN-CONTAINING PROTEIN"/>
    <property type="match status" value="1"/>
</dbReference>
<name>A0ABU9H9L1_9GAMM</name>
<dbReference type="RefSeq" id="WP_341627213.1">
    <property type="nucleotide sequence ID" value="NZ_JBAKBA010000008.1"/>
</dbReference>
<keyword evidence="9" id="KW-1185">Reference proteome</keyword>
<dbReference type="EMBL" id="JBAKBA010000008">
    <property type="protein sequence ID" value="MEL0658565.1"/>
    <property type="molecule type" value="Genomic_DNA"/>
</dbReference>
<feature type="transmembrane region" description="Helical" evidence="6">
    <location>
        <begin position="258"/>
        <end position="281"/>
    </location>
</feature>
<evidence type="ECO:0000256" key="1">
    <source>
        <dbReference type="ARBA" id="ARBA00004651"/>
    </source>
</evidence>
<feature type="transmembrane region" description="Helical" evidence="6">
    <location>
        <begin position="302"/>
        <end position="329"/>
    </location>
</feature>
<protein>
    <submittedName>
        <fullName evidence="8">DMT family transporter</fullName>
    </submittedName>
</protein>
<keyword evidence="3 6" id="KW-0812">Transmembrane</keyword>
<comment type="caution">
    <text evidence="8">The sequence shown here is derived from an EMBL/GenBank/DDBJ whole genome shotgun (WGS) entry which is preliminary data.</text>
</comment>
<dbReference type="Pfam" id="PF00892">
    <property type="entry name" value="EamA"/>
    <property type="match status" value="1"/>
</dbReference>
<keyword evidence="5 6" id="KW-0472">Membrane</keyword>
<feature type="transmembrane region" description="Helical" evidence="6">
    <location>
        <begin position="85"/>
        <end position="103"/>
    </location>
</feature>
<proteinExistence type="predicted"/>
<feature type="transmembrane region" description="Helical" evidence="6">
    <location>
        <begin position="225"/>
        <end position="246"/>
    </location>
</feature>
<organism evidence="8 9">
    <name type="scientific">Psychromonas arctica</name>
    <dbReference type="NCBI Taxonomy" id="168275"/>
    <lineage>
        <taxon>Bacteria</taxon>
        <taxon>Pseudomonadati</taxon>
        <taxon>Pseudomonadota</taxon>
        <taxon>Gammaproteobacteria</taxon>
        <taxon>Alteromonadales</taxon>
        <taxon>Psychromonadaceae</taxon>
        <taxon>Psychromonas</taxon>
    </lineage>
</organism>
<dbReference type="InterPro" id="IPR037185">
    <property type="entry name" value="EmrE-like"/>
</dbReference>
<dbReference type="PANTHER" id="PTHR42920">
    <property type="entry name" value="OS03G0707200 PROTEIN-RELATED"/>
    <property type="match status" value="1"/>
</dbReference>
<dbReference type="SUPFAM" id="SSF103481">
    <property type="entry name" value="Multidrug resistance efflux transporter EmrE"/>
    <property type="match status" value="2"/>
</dbReference>
<comment type="subcellular location">
    <subcellularLocation>
        <location evidence="1">Cell membrane</location>
        <topology evidence="1">Multi-pass membrane protein</topology>
    </subcellularLocation>
</comment>
<evidence type="ECO:0000313" key="8">
    <source>
        <dbReference type="EMBL" id="MEL0658565.1"/>
    </source>
</evidence>
<keyword evidence="4 6" id="KW-1133">Transmembrane helix</keyword>
<feature type="transmembrane region" description="Helical" evidence="6">
    <location>
        <begin position="138"/>
        <end position="160"/>
    </location>
</feature>
<evidence type="ECO:0000256" key="4">
    <source>
        <dbReference type="ARBA" id="ARBA00022989"/>
    </source>
</evidence>
<feature type="transmembrane region" description="Helical" evidence="6">
    <location>
        <begin position="50"/>
        <end position="73"/>
    </location>
</feature>
<keyword evidence="2" id="KW-1003">Cell membrane</keyword>
<evidence type="ECO:0000259" key="7">
    <source>
        <dbReference type="Pfam" id="PF00892"/>
    </source>
</evidence>
<dbReference type="Proteomes" id="UP001366060">
    <property type="component" value="Unassembled WGS sequence"/>
</dbReference>
<evidence type="ECO:0000256" key="6">
    <source>
        <dbReference type="SAM" id="Phobius"/>
    </source>
</evidence>
<dbReference type="InterPro" id="IPR051258">
    <property type="entry name" value="Diverse_Substrate_Transporter"/>
</dbReference>
<feature type="domain" description="EamA" evidence="7">
    <location>
        <begin position="196"/>
        <end position="331"/>
    </location>
</feature>